<feature type="transmembrane region" description="Helical" evidence="1">
    <location>
        <begin position="77"/>
        <end position="96"/>
    </location>
</feature>
<keyword evidence="1" id="KW-0472">Membrane</keyword>
<proteinExistence type="predicted"/>
<organism evidence="2">
    <name type="scientific">Cacopsylla melanoneura</name>
    <dbReference type="NCBI Taxonomy" id="428564"/>
    <lineage>
        <taxon>Eukaryota</taxon>
        <taxon>Metazoa</taxon>
        <taxon>Ecdysozoa</taxon>
        <taxon>Arthropoda</taxon>
        <taxon>Hexapoda</taxon>
        <taxon>Insecta</taxon>
        <taxon>Pterygota</taxon>
        <taxon>Neoptera</taxon>
        <taxon>Paraneoptera</taxon>
        <taxon>Hemiptera</taxon>
        <taxon>Sternorrhyncha</taxon>
        <taxon>Psylloidea</taxon>
        <taxon>Psyllidae</taxon>
        <taxon>Psyllinae</taxon>
        <taxon>Cacopsylla</taxon>
    </lineage>
</organism>
<keyword evidence="1" id="KW-0812">Transmembrane</keyword>
<sequence>MSIPTLIFSLNIKLYYVRMRSQNEVIFIYNCQLYLASHRMTLTTSFISSSSISSSMSSFPSISSSPCTFLVLPIEHFYFFFLLLFFNFYLFIRILIKYLFKIGSLDLAVLCTDPGQIPIDKLRQWAWPQIRQFIIKFLIINLTPLYSKFITNSTPTQFDKT</sequence>
<name>A0A8D9BIH0_9HEMI</name>
<protein>
    <submittedName>
        <fullName evidence="2">Uncharacterized protein</fullName>
    </submittedName>
</protein>
<dbReference type="AlphaFoldDB" id="A0A8D9BIH0"/>
<evidence type="ECO:0000256" key="1">
    <source>
        <dbReference type="SAM" id="Phobius"/>
    </source>
</evidence>
<dbReference type="EMBL" id="HBUF01637989">
    <property type="protein sequence ID" value="CAG6784516.1"/>
    <property type="molecule type" value="Transcribed_RNA"/>
</dbReference>
<accession>A0A8D9BIH0</accession>
<reference evidence="2" key="1">
    <citation type="submission" date="2021-05" db="EMBL/GenBank/DDBJ databases">
        <authorList>
            <person name="Alioto T."/>
            <person name="Alioto T."/>
            <person name="Gomez Garrido J."/>
        </authorList>
    </citation>
    <scope>NUCLEOTIDE SEQUENCE</scope>
</reference>
<evidence type="ECO:0000313" key="2">
    <source>
        <dbReference type="EMBL" id="CAG6784516.1"/>
    </source>
</evidence>
<keyword evidence="1" id="KW-1133">Transmembrane helix</keyword>